<feature type="transmembrane region" description="Helical" evidence="2">
    <location>
        <begin position="77"/>
        <end position="96"/>
    </location>
</feature>
<evidence type="ECO:0000313" key="4">
    <source>
        <dbReference type="Proteomes" id="UP000242180"/>
    </source>
</evidence>
<comment type="caution">
    <text evidence="3">The sequence shown here is derived from an EMBL/GenBank/DDBJ whole genome shotgun (WGS) entry which is preliminary data.</text>
</comment>
<keyword evidence="4" id="KW-1185">Reference proteome</keyword>
<keyword evidence="2" id="KW-0472">Membrane</keyword>
<keyword evidence="2" id="KW-1133">Transmembrane helix</keyword>
<evidence type="ECO:0000256" key="2">
    <source>
        <dbReference type="SAM" id="Phobius"/>
    </source>
</evidence>
<gene>
    <name evidence="3" type="ORF">BCR43DRAFT_497810</name>
</gene>
<organism evidence="3 4">
    <name type="scientific">Syncephalastrum racemosum</name>
    <name type="common">Filamentous fungus</name>
    <dbReference type="NCBI Taxonomy" id="13706"/>
    <lineage>
        <taxon>Eukaryota</taxon>
        <taxon>Fungi</taxon>
        <taxon>Fungi incertae sedis</taxon>
        <taxon>Mucoromycota</taxon>
        <taxon>Mucoromycotina</taxon>
        <taxon>Mucoromycetes</taxon>
        <taxon>Mucorales</taxon>
        <taxon>Syncephalastraceae</taxon>
        <taxon>Syncephalastrum</taxon>
    </lineage>
</organism>
<name>A0A1X2H2V9_SYNRA</name>
<dbReference type="AlphaFoldDB" id="A0A1X2H2V9"/>
<protein>
    <submittedName>
        <fullName evidence="3">Uncharacterized protein</fullName>
    </submittedName>
</protein>
<keyword evidence="2" id="KW-0812">Transmembrane</keyword>
<dbReference type="EMBL" id="MCGN01000010">
    <property type="protein sequence ID" value="ORY92113.1"/>
    <property type="molecule type" value="Genomic_DNA"/>
</dbReference>
<sequence>MRRATANKKIGFTSVSSDAEQHPKFVHSSNRHEREGRGGRDRHTIRAFHAIICKITGAGSFPLFVRATLDVNRSPVIVRASFFIAAYSALLKYVMFL</sequence>
<reference evidence="3 4" key="1">
    <citation type="submission" date="2016-07" db="EMBL/GenBank/DDBJ databases">
        <title>Pervasive Adenine N6-methylation of Active Genes in Fungi.</title>
        <authorList>
            <consortium name="DOE Joint Genome Institute"/>
            <person name="Mondo S.J."/>
            <person name="Dannebaum R.O."/>
            <person name="Kuo R.C."/>
            <person name="Labutti K."/>
            <person name="Haridas S."/>
            <person name="Kuo A."/>
            <person name="Salamov A."/>
            <person name="Ahrendt S.R."/>
            <person name="Lipzen A."/>
            <person name="Sullivan W."/>
            <person name="Andreopoulos W.B."/>
            <person name="Clum A."/>
            <person name="Lindquist E."/>
            <person name="Daum C."/>
            <person name="Ramamoorthy G.K."/>
            <person name="Gryganskyi A."/>
            <person name="Culley D."/>
            <person name="Magnuson J.K."/>
            <person name="James T.Y."/>
            <person name="O'Malley M.A."/>
            <person name="Stajich J.E."/>
            <person name="Spatafora J.W."/>
            <person name="Visel A."/>
            <person name="Grigoriev I.V."/>
        </authorList>
    </citation>
    <scope>NUCLEOTIDE SEQUENCE [LARGE SCALE GENOMIC DNA]</scope>
    <source>
        <strain evidence="3 4">NRRL 2496</strain>
    </source>
</reference>
<feature type="transmembrane region" description="Helical" evidence="2">
    <location>
        <begin position="47"/>
        <end position="65"/>
    </location>
</feature>
<evidence type="ECO:0000313" key="3">
    <source>
        <dbReference type="EMBL" id="ORY92113.1"/>
    </source>
</evidence>
<proteinExistence type="predicted"/>
<evidence type="ECO:0000256" key="1">
    <source>
        <dbReference type="SAM" id="MobiDB-lite"/>
    </source>
</evidence>
<feature type="region of interest" description="Disordered" evidence="1">
    <location>
        <begin position="1"/>
        <end position="40"/>
    </location>
</feature>
<accession>A0A1X2H2V9</accession>
<dbReference type="Proteomes" id="UP000242180">
    <property type="component" value="Unassembled WGS sequence"/>
</dbReference>
<dbReference type="InParanoid" id="A0A1X2H2V9"/>
<feature type="compositionally biased region" description="Basic and acidic residues" evidence="1">
    <location>
        <begin position="30"/>
        <end position="40"/>
    </location>
</feature>